<dbReference type="InterPro" id="IPR037066">
    <property type="entry name" value="Plug_dom_sf"/>
</dbReference>
<evidence type="ECO:0000256" key="2">
    <source>
        <dbReference type="ARBA" id="ARBA00022448"/>
    </source>
</evidence>
<name>A0AA37QFU7_9BACT</name>
<comment type="similarity">
    <text evidence="8 9">Belongs to the TonB-dependent receptor family.</text>
</comment>
<keyword evidence="7 8" id="KW-0998">Cell outer membrane</keyword>
<evidence type="ECO:0000259" key="13">
    <source>
        <dbReference type="Pfam" id="PF07715"/>
    </source>
</evidence>
<evidence type="ECO:0000256" key="7">
    <source>
        <dbReference type="ARBA" id="ARBA00023237"/>
    </source>
</evidence>
<dbReference type="AlphaFoldDB" id="A0AA37QFU7"/>
<dbReference type="InterPro" id="IPR012910">
    <property type="entry name" value="Plug_dom"/>
</dbReference>
<dbReference type="Gene3D" id="2.60.40.1120">
    <property type="entry name" value="Carboxypeptidase-like, regulatory domain"/>
    <property type="match status" value="1"/>
</dbReference>
<comment type="subcellular location">
    <subcellularLocation>
        <location evidence="1 8">Cell outer membrane</location>
        <topology evidence="1 8">Multi-pass membrane protein</topology>
    </subcellularLocation>
</comment>
<comment type="caution">
    <text evidence="14">The sequence shown here is derived from an EMBL/GenBank/DDBJ whole genome shotgun (WGS) entry which is preliminary data.</text>
</comment>
<sequence>MHRTSPRRSLGALALAAAGTTLLAAPAAAQSPDGNPPAPAAPPASRAAAVAPPGIVGVVRDTAGAPIADVQVVVSGVNRVVTTDAQGRFAFRGLGPGRYHLDAILLGYARADADAVIPATEGPDIQVSIVMRRTALRLANVVVTATPLGADPLRITQSTVDLSGKELGRNLGASVAQTLSNEPGLSARFNGPAASTPVIRGLSGERILVLQDGGRAGDLSSSSSDHGLSIDPLTASRIEVVRGPASLLYGTSALGGVVNVITNDIPTELPTHRDGYLAGQAESATPGGGVAGGVTLPLGGSLALVARGGVRRADDMYQGGRARLENSDNRGHNGLVSLAHVSDAWRGGLSLGTNGFDYGLPTVPGGERARIEGRRHELRGKADHTFGAGAIRYVRAEGSAQWYTHDEVEEDGAVATTFDLRTQTANLTSKTRIGRLDGSIGLQGLFRQYEARGEEALTPAATTTSGGLFLYQELPLTGAGEHGADDHDEEGVRLQVGARLDAFRIRSRDDVEKFGPGTTRTFTSGSGSVGVSVPLAPRVSLGVSAARAFRAPTVEELFSNAFHAAVGTFDVGRSDLRAETNMGVDAVLRAQRGRVDASVSGYYNAIDDYITPSIVGVVDEETGEPATAGTPGAVPLNEFTQRDAHLFGAEGRVEVVVAPRVVLGAMGDVVRGEFRAGGALPYLPPARLGAIARYEAGRFTASAETRHAFAQDRTSQVACGRAGDGATETEPGSVGVPCVDLQTAGYTLVNASLGYTLLQGAALHSITLRADNLLDESYFDASSRIKSFARSPGRNLALVYRVQF</sequence>
<feature type="region of interest" description="Disordered" evidence="10">
    <location>
        <begin position="26"/>
        <end position="46"/>
    </location>
</feature>
<dbReference type="Gene3D" id="2.40.170.20">
    <property type="entry name" value="TonB-dependent receptor, beta-barrel domain"/>
    <property type="match status" value="1"/>
</dbReference>
<dbReference type="PANTHER" id="PTHR30069">
    <property type="entry name" value="TONB-DEPENDENT OUTER MEMBRANE RECEPTOR"/>
    <property type="match status" value="1"/>
</dbReference>
<feature type="signal peptide" evidence="11">
    <location>
        <begin position="1"/>
        <end position="24"/>
    </location>
</feature>
<dbReference type="GO" id="GO:0044718">
    <property type="term" value="P:siderophore transmembrane transport"/>
    <property type="evidence" value="ECO:0007669"/>
    <property type="project" value="TreeGrafter"/>
</dbReference>
<keyword evidence="4 8" id="KW-0812">Transmembrane</keyword>
<evidence type="ECO:0000256" key="4">
    <source>
        <dbReference type="ARBA" id="ARBA00022692"/>
    </source>
</evidence>
<keyword evidence="11" id="KW-0732">Signal</keyword>
<keyword evidence="2 8" id="KW-0813">Transport</keyword>
<reference evidence="14" key="1">
    <citation type="submission" date="2022-08" db="EMBL/GenBank/DDBJ databases">
        <title>Draft genome sequencing of Roseisolibacter agri AW1220.</title>
        <authorList>
            <person name="Tobiishi Y."/>
            <person name="Tonouchi A."/>
        </authorList>
    </citation>
    <scope>NUCLEOTIDE SEQUENCE</scope>
    <source>
        <strain evidence="14">AW1220</strain>
    </source>
</reference>
<dbReference type="Pfam" id="PF13620">
    <property type="entry name" value="CarboxypepD_reg"/>
    <property type="match status" value="1"/>
</dbReference>
<dbReference type="SUPFAM" id="SSF49464">
    <property type="entry name" value="Carboxypeptidase regulatory domain-like"/>
    <property type="match status" value="1"/>
</dbReference>
<evidence type="ECO:0000256" key="9">
    <source>
        <dbReference type="RuleBase" id="RU003357"/>
    </source>
</evidence>
<keyword evidence="3 8" id="KW-1134">Transmembrane beta strand</keyword>
<dbReference type="EMBL" id="BRXS01000007">
    <property type="protein sequence ID" value="GLC28116.1"/>
    <property type="molecule type" value="Genomic_DNA"/>
</dbReference>
<evidence type="ECO:0000256" key="1">
    <source>
        <dbReference type="ARBA" id="ARBA00004571"/>
    </source>
</evidence>
<evidence type="ECO:0000256" key="8">
    <source>
        <dbReference type="PROSITE-ProRule" id="PRU01360"/>
    </source>
</evidence>
<dbReference type="InterPro" id="IPR000531">
    <property type="entry name" value="Beta-barrel_TonB"/>
</dbReference>
<dbReference type="GO" id="GO:0015344">
    <property type="term" value="F:siderophore uptake transmembrane transporter activity"/>
    <property type="evidence" value="ECO:0007669"/>
    <property type="project" value="TreeGrafter"/>
</dbReference>
<feature type="domain" description="TonB-dependent receptor-like beta-barrel" evidence="12">
    <location>
        <begin position="338"/>
        <end position="773"/>
    </location>
</feature>
<protein>
    <recommendedName>
        <fullName evidence="16">TonB-dependent receptor</fullName>
    </recommendedName>
</protein>
<dbReference type="Gene3D" id="2.170.130.10">
    <property type="entry name" value="TonB-dependent receptor, plug domain"/>
    <property type="match status" value="1"/>
</dbReference>
<evidence type="ECO:0000259" key="12">
    <source>
        <dbReference type="Pfam" id="PF00593"/>
    </source>
</evidence>
<dbReference type="Pfam" id="PF07715">
    <property type="entry name" value="Plug"/>
    <property type="match status" value="1"/>
</dbReference>
<evidence type="ECO:0000256" key="3">
    <source>
        <dbReference type="ARBA" id="ARBA00022452"/>
    </source>
</evidence>
<evidence type="ECO:0000256" key="11">
    <source>
        <dbReference type="SAM" id="SignalP"/>
    </source>
</evidence>
<keyword evidence="15" id="KW-1185">Reference proteome</keyword>
<dbReference type="SUPFAM" id="SSF56935">
    <property type="entry name" value="Porins"/>
    <property type="match status" value="1"/>
</dbReference>
<dbReference type="Pfam" id="PF00593">
    <property type="entry name" value="TonB_dep_Rec_b-barrel"/>
    <property type="match status" value="1"/>
</dbReference>
<dbReference type="InterPro" id="IPR008969">
    <property type="entry name" value="CarboxyPept-like_regulatory"/>
</dbReference>
<dbReference type="Proteomes" id="UP001161325">
    <property type="component" value="Unassembled WGS sequence"/>
</dbReference>
<feature type="domain" description="TonB-dependent receptor plug" evidence="13">
    <location>
        <begin position="154"/>
        <end position="257"/>
    </location>
</feature>
<evidence type="ECO:0000256" key="6">
    <source>
        <dbReference type="ARBA" id="ARBA00023136"/>
    </source>
</evidence>
<dbReference type="InterPro" id="IPR036942">
    <property type="entry name" value="Beta-barrel_TonB_sf"/>
</dbReference>
<dbReference type="GO" id="GO:0009279">
    <property type="term" value="C:cell outer membrane"/>
    <property type="evidence" value="ECO:0007669"/>
    <property type="project" value="UniProtKB-SubCell"/>
</dbReference>
<dbReference type="PROSITE" id="PS52016">
    <property type="entry name" value="TONB_DEPENDENT_REC_3"/>
    <property type="match status" value="1"/>
</dbReference>
<evidence type="ECO:0000313" key="14">
    <source>
        <dbReference type="EMBL" id="GLC28116.1"/>
    </source>
</evidence>
<accession>A0AA37QFU7</accession>
<dbReference type="RefSeq" id="WP_284352539.1">
    <property type="nucleotide sequence ID" value="NZ_BRXS01000007.1"/>
</dbReference>
<keyword evidence="5 9" id="KW-0798">TonB box</keyword>
<dbReference type="PANTHER" id="PTHR30069:SF40">
    <property type="entry name" value="TONB-DEPENDENT RECEPTOR NMB0964-RELATED"/>
    <property type="match status" value="1"/>
</dbReference>
<gene>
    <name evidence="14" type="ORF">rosag_46290</name>
</gene>
<evidence type="ECO:0000313" key="15">
    <source>
        <dbReference type="Proteomes" id="UP001161325"/>
    </source>
</evidence>
<feature type="chain" id="PRO_5041376862" description="TonB-dependent receptor" evidence="11">
    <location>
        <begin position="25"/>
        <end position="804"/>
    </location>
</feature>
<evidence type="ECO:0000256" key="10">
    <source>
        <dbReference type="SAM" id="MobiDB-lite"/>
    </source>
</evidence>
<dbReference type="InterPro" id="IPR039426">
    <property type="entry name" value="TonB-dep_rcpt-like"/>
</dbReference>
<organism evidence="14 15">
    <name type="scientific">Roseisolibacter agri</name>
    <dbReference type="NCBI Taxonomy" id="2014610"/>
    <lineage>
        <taxon>Bacteria</taxon>
        <taxon>Pseudomonadati</taxon>
        <taxon>Gemmatimonadota</taxon>
        <taxon>Gemmatimonadia</taxon>
        <taxon>Gemmatimonadales</taxon>
        <taxon>Gemmatimonadaceae</taxon>
        <taxon>Roseisolibacter</taxon>
    </lineage>
</organism>
<evidence type="ECO:0008006" key="16">
    <source>
        <dbReference type="Google" id="ProtNLM"/>
    </source>
</evidence>
<proteinExistence type="inferred from homology"/>
<keyword evidence="6 8" id="KW-0472">Membrane</keyword>
<evidence type="ECO:0000256" key="5">
    <source>
        <dbReference type="ARBA" id="ARBA00023077"/>
    </source>
</evidence>